<evidence type="ECO:0000313" key="3">
    <source>
        <dbReference type="Proteomes" id="UP000288805"/>
    </source>
</evidence>
<name>A0A438ED58_VITVI</name>
<evidence type="ECO:0000313" key="2">
    <source>
        <dbReference type="EMBL" id="RVW45420.1"/>
    </source>
</evidence>
<comment type="caution">
    <text evidence="2">The sequence shown here is derived from an EMBL/GenBank/DDBJ whole genome shotgun (WGS) entry which is preliminary data.</text>
</comment>
<dbReference type="EMBL" id="QGNW01001327">
    <property type="protein sequence ID" value="RVW45420.1"/>
    <property type="molecule type" value="Genomic_DNA"/>
</dbReference>
<keyword evidence="1" id="KW-0472">Membrane</keyword>
<dbReference type="AlphaFoldDB" id="A0A438ED58"/>
<dbReference type="InterPro" id="IPR024158">
    <property type="entry name" value="Mt_import_TIM15"/>
</dbReference>
<dbReference type="PANTHER" id="PTHR20922:SF19">
    <property type="entry name" value="F24J5.3"/>
    <property type="match status" value="1"/>
</dbReference>
<protein>
    <recommendedName>
        <fullName evidence="4">DNL-type domain-containing protein</fullName>
    </recommendedName>
</protein>
<keyword evidence="1" id="KW-1133">Transmembrane helix</keyword>
<dbReference type="PANTHER" id="PTHR20922">
    <property type="entry name" value="DNL-TYPE ZINC FINGER PROTEIN"/>
    <property type="match status" value="1"/>
</dbReference>
<dbReference type="Proteomes" id="UP000288805">
    <property type="component" value="Unassembled WGS sequence"/>
</dbReference>
<feature type="transmembrane region" description="Helical" evidence="1">
    <location>
        <begin position="139"/>
        <end position="162"/>
    </location>
</feature>
<evidence type="ECO:0008006" key="4">
    <source>
        <dbReference type="Google" id="ProtNLM"/>
    </source>
</evidence>
<keyword evidence="1" id="KW-0812">Transmembrane</keyword>
<proteinExistence type="predicted"/>
<evidence type="ECO:0000256" key="1">
    <source>
        <dbReference type="SAM" id="Phobius"/>
    </source>
</evidence>
<reference evidence="2 3" key="1">
    <citation type="journal article" date="2018" name="PLoS Genet.">
        <title>Population sequencing reveals clonal diversity and ancestral inbreeding in the grapevine cultivar Chardonnay.</title>
        <authorList>
            <person name="Roach M.J."/>
            <person name="Johnson D.L."/>
            <person name="Bohlmann J."/>
            <person name="van Vuuren H.J."/>
            <person name="Jones S.J."/>
            <person name="Pretorius I.S."/>
            <person name="Schmidt S.A."/>
            <person name="Borneman A.R."/>
        </authorList>
    </citation>
    <scope>NUCLEOTIDE SEQUENCE [LARGE SCALE GENOMIC DNA]</scope>
    <source>
        <strain evidence="3">cv. Chardonnay</strain>
        <tissue evidence="2">Leaf</tissue>
    </source>
</reference>
<sequence>MAATTCRALPTISSLHSSFTTTTLELPAPSTVFFRPKTRFSRLRVSPTTTVAPKYGFRVLAASGFRDGNSEANLELGPSVSSSSHSNSVSDDSCSEASIDIKLPRRSLIVQFTCDACGERTERLINRLAFERGLFLCRYLFWSCYHVGFPVIRFLMMIMQFFSSVCRVSSASQMVDNLGLVVEYDLRENISADSNTDQV</sequence>
<accession>A0A438ED58</accession>
<gene>
    <name evidence="2" type="ORF">CK203_106868</name>
</gene>
<organism evidence="2 3">
    <name type="scientific">Vitis vinifera</name>
    <name type="common">Grape</name>
    <dbReference type="NCBI Taxonomy" id="29760"/>
    <lineage>
        <taxon>Eukaryota</taxon>
        <taxon>Viridiplantae</taxon>
        <taxon>Streptophyta</taxon>
        <taxon>Embryophyta</taxon>
        <taxon>Tracheophyta</taxon>
        <taxon>Spermatophyta</taxon>
        <taxon>Magnoliopsida</taxon>
        <taxon>eudicotyledons</taxon>
        <taxon>Gunneridae</taxon>
        <taxon>Pentapetalae</taxon>
        <taxon>rosids</taxon>
        <taxon>Vitales</taxon>
        <taxon>Vitaceae</taxon>
        <taxon>Viteae</taxon>
        <taxon>Vitis</taxon>
    </lineage>
</organism>